<dbReference type="PANTHER" id="PTHR37313:SF1">
    <property type="entry name" value="UPF0749 PROTEIN RV1823"/>
    <property type="match status" value="1"/>
</dbReference>
<dbReference type="GO" id="GO:0005886">
    <property type="term" value="C:plasma membrane"/>
    <property type="evidence" value="ECO:0007669"/>
    <property type="project" value="TreeGrafter"/>
</dbReference>
<dbReference type="Proteomes" id="UP000467201">
    <property type="component" value="Chromosome"/>
</dbReference>
<dbReference type="KEGG" id="mdr:MDOR_20880"/>
<dbReference type="Pfam" id="PF05949">
    <property type="entry name" value="DUF881"/>
    <property type="match status" value="1"/>
</dbReference>
<accession>A0A7I7VRK9</accession>
<comment type="similarity">
    <text evidence="1">Belongs to the UPF0749 family.</text>
</comment>
<gene>
    <name evidence="3" type="ORF">MDOR_20880</name>
</gene>
<evidence type="ECO:0000313" key="3">
    <source>
        <dbReference type="EMBL" id="BBZ07919.1"/>
    </source>
</evidence>
<reference evidence="3 4" key="1">
    <citation type="journal article" date="2019" name="Emerg. Microbes Infect.">
        <title>Comprehensive subspecies identification of 175 nontuberculous mycobacteria species based on 7547 genomic profiles.</title>
        <authorList>
            <person name="Matsumoto Y."/>
            <person name="Kinjo T."/>
            <person name="Motooka D."/>
            <person name="Nabeya D."/>
            <person name="Jung N."/>
            <person name="Uechi K."/>
            <person name="Horii T."/>
            <person name="Iida T."/>
            <person name="Fujita J."/>
            <person name="Nakamura S."/>
        </authorList>
    </citation>
    <scope>NUCLEOTIDE SEQUENCE [LARGE SCALE GENOMIC DNA]</scope>
    <source>
        <strain evidence="3 4">JCM 12405</strain>
    </source>
</reference>
<organism evidence="3 4">
    <name type="scientific">Mycolicibacterium doricum</name>
    <dbReference type="NCBI Taxonomy" id="126673"/>
    <lineage>
        <taxon>Bacteria</taxon>
        <taxon>Bacillati</taxon>
        <taxon>Actinomycetota</taxon>
        <taxon>Actinomycetes</taxon>
        <taxon>Mycobacteriales</taxon>
        <taxon>Mycobacteriaceae</taxon>
        <taxon>Mycolicibacterium</taxon>
    </lineage>
</organism>
<dbReference type="EMBL" id="AP022605">
    <property type="protein sequence ID" value="BBZ07919.1"/>
    <property type="molecule type" value="Genomic_DNA"/>
</dbReference>
<evidence type="ECO:0000256" key="2">
    <source>
        <dbReference type="SAM" id="MobiDB-lite"/>
    </source>
</evidence>
<protein>
    <recommendedName>
        <fullName evidence="5">DUF881 domain-containing protein</fullName>
    </recommendedName>
</protein>
<dbReference type="RefSeq" id="WP_085192850.1">
    <property type="nucleotide sequence ID" value="NZ_AP022605.1"/>
</dbReference>
<evidence type="ECO:0000256" key="1">
    <source>
        <dbReference type="ARBA" id="ARBA00009108"/>
    </source>
</evidence>
<feature type="compositionally biased region" description="Basic and acidic residues" evidence="2">
    <location>
        <begin position="1"/>
        <end position="17"/>
    </location>
</feature>
<dbReference type="PANTHER" id="PTHR37313">
    <property type="entry name" value="UPF0749 PROTEIN RV1825"/>
    <property type="match status" value="1"/>
</dbReference>
<name>A0A7I7VRK9_9MYCO</name>
<sequence>MADGKDARPPTPDERRALGGFDPEAGLSHHDGAAPQKIPVPSLLRSLLSEHLDPGYAAAAAARRDGARRSRAVEWGWQLAAALAVAAVFGLAAAQAQTAAPATREAQHVLAGSVRAAEATDDQLTAQRNTLAAQVTIERRSRLEGDERGRRLLAELDVAEVSAAATPVIGPGLSVTVTEPGLSNDLSDVSKQRVAGSRQVILDRDLQLVVNSLWVSGGEAVAVGGVRIGPNVTIRQAGGGILVDNQPISSPYLLQAVGPPKSMADTFNRSAGLQRLRLLEMSYGVGVSVSTADALTLPAGSVRDVNFAKQIGTR</sequence>
<feature type="region of interest" description="Disordered" evidence="2">
    <location>
        <begin position="1"/>
        <end position="36"/>
    </location>
</feature>
<dbReference type="InterPro" id="IPR010273">
    <property type="entry name" value="DUF881"/>
</dbReference>
<dbReference type="Gene3D" id="3.30.70.1880">
    <property type="entry name" value="Protein of unknown function DUF881"/>
    <property type="match status" value="1"/>
</dbReference>
<evidence type="ECO:0008006" key="5">
    <source>
        <dbReference type="Google" id="ProtNLM"/>
    </source>
</evidence>
<proteinExistence type="inferred from homology"/>
<dbReference type="AlphaFoldDB" id="A0A7I7VRK9"/>
<evidence type="ECO:0000313" key="4">
    <source>
        <dbReference type="Proteomes" id="UP000467201"/>
    </source>
</evidence>